<evidence type="ECO:0000313" key="1">
    <source>
        <dbReference type="EMBL" id="MEX1665135.1"/>
    </source>
</evidence>
<name>A0ABV3TV49_9GAMM</name>
<accession>A0ABV3TV49</accession>
<organism evidence="1 2">
    <name type="scientific">Zhongshania arctica</name>
    <dbReference type="NCBI Taxonomy" id="3238302"/>
    <lineage>
        <taxon>Bacteria</taxon>
        <taxon>Pseudomonadati</taxon>
        <taxon>Pseudomonadota</taxon>
        <taxon>Gammaproteobacteria</taxon>
        <taxon>Cellvibrionales</taxon>
        <taxon>Spongiibacteraceae</taxon>
        <taxon>Zhongshania</taxon>
    </lineage>
</organism>
<keyword evidence="2" id="KW-1185">Reference proteome</keyword>
<comment type="caution">
    <text evidence="1">The sequence shown here is derived from an EMBL/GenBank/DDBJ whole genome shotgun (WGS) entry which is preliminary data.</text>
</comment>
<dbReference type="EMBL" id="JBFRYB010000001">
    <property type="protein sequence ID" value="MEX1665135.1"/>
    <property type="molecule type" value="Genomic_DNA"/>
</dbReference>
<evidence type="ECO:0000313" key="2">
    <source>
        <dbReference type="Proteomes" id="UP001557484"/>
    </source>
</evidence>
<gene>
    <name evidence="1" type="ORF">AB4875_06520</name>
</gene>
<dbReference type="RefSeq" id="WP_368375243.1">
    <property type="nucleotide sequence ID" value="NZ_JBFRYB010000001.1"/>
</dbReference>
<reference evidence="1 2" key="1">
    <citation type="journal article" date="2011" name="Int. J. Syst. Evol. Microbiol.">
        <title>Zhongshania antarctica gen. nov., sp. nov. and Zhongshania guokunii sp. nov., gammaproteobacteria respectively isolated from coastal attached (fast) ice and surface seawater of the Antarctic.</title>
        <authorList>
            <person name="Li H.J."/>
            <person name="Zhang X.Y."/>
            <person name="Chen C.X."/>
            <person name="Zhang Y.J."/>
            <person name="Gao Z.M."/>
            <person name="Yu Y."/>
            <person name="Chen X.L."/>
            <person name="Chen B."/>
            <person name="Zhang Y.Z."/>
        </authorList>
    </citation>
    <scope>NUCLEOTIDE SEQUENCE [LARGE SCALE GENOMIC DNA]</scope>
    <source>
        <strain evidence="1 2">R06B22</strain>
    </source>
</reference>
<dbReference type="Proteomes" id="UP001557484">
    <property type="component" value="Unassembled WGS sequence"/>
</dbReference>
<evidence type="ECO:0008006" key="3">
    <source>
        <dbReference type="Google" id="ProtNLM"/>
    </source>
</evidence>
<sequence>MPIDNLNALISDLHDSFGDDETSPQQQELMRQLEAYVHDINTAEPVPPSLIESAEILIEESYPQTAAIIREVINALGRIGI</sequence>
<proteinExistence type="predicted"/>
<protein>
    <recommendedName>
        <fullName evidence="3">DUF4404 family protein</fullName>
    </recommendedName>
</protein>